<proteinExistence type="predicted"/>
<feature type="chain" id="PRO_5042187760" description="Solute-binding protein family 3/N-terminal domain-containing protein" evidence="1">
    <location>
        <begin position="24"/>
        <end position="452"/>
    </location>
</feature>
<evidence type="ECO:0000313" key="3">
    <source>
        <dbReference type="Proteomes" id="UP000264605"/>
    </source>
</evidence>
<evidence type="ECO:0000256" key="1">
    <source>
        <dbReference type="SAM" id="SignalP"/>
    </source>
</evidence>
<reference evidence="2 3" key="1">
    <citation type="submission" date="2018-08" db="EMBL/GenBank/DDBJ databases">
        <title>Draft genome sequence of Pseudoalteromonas donghaensis HJ51.</title>
        <authorList>
            <person name="Oh J."/>
            <person name="Roh D."/>
        </authorList>
    </citation>
    <scope>NUCLEOTIDE SEQUENCE [LARGE SCALE GENOMIC DNA]</scope>
    <source>
        <strain evidence="2 3">HJ51</strain>
    </source>
</reference>
<keyword evidence="1" id="KW-0732">Signal</keyword>
<dbReference type="EMBL" id="CP032090">
    <property type="protein sequence ID" value="AXV66027.1"/>
    <property type="molecule type" value="Genomic_DNA"/>
</dbReference>
<dbReference type="Proteomes" id="UP000264605">
    <property type="component" value="Chromosome"/>
</dbReference>
<evidence type="ECO:0000313" key="2">
    <source>
        <dbReference type="EMBL" id="AXV66027.1"/>
    </source>
</evidence>
<dbReference type="Gene3D" id="3.40.190.10">
    <property type="entry name" value="Periplasmic binding protein-like II"/>
    <property type="match status" value="2"/>
</dbReference>
<dbReference type="SUPFAM" id="SSF53850">
    <property type="entry name" value="Periplasmic binding protein-like II"/>
    <property type="match status" value="1"/>
</dbReference>
<gene>
    <name evidence="2" type="ORF">D0907_12465</name>
</gene>
<protein>
    <recommendedName>
        <fullName evidence="4">Solute-binding protein family 3/N-terminal domain-containing protein</fullName>
    </recommendedName>
</protein>
<evidence type="ECO:0008006" key="4">
    <source>
        <dbReference type="Google" id="ProtNLM"/>
    </source>
</evidence>
<sequence length="452" mass="50716">MRAPYLSVTLFLLCIFHAAFTSANEQQTWKIISLEWPPYASSKMANGGDAIALLRDSLAAEGIALSVEYLPWQDALKKAEQPGYLGYYPAWLSEIQAGFIASSPILTSQLAVMTSQSSVQHFESIEQLFSKSKVGIVGAYIYPDEVEKVIQAYESSIIRAANDEELFHLLQTNQINFAIAAPEVFNYFATQQNVSKPHIVSQFVDSPLVIGIRNAPENREKATRLQSLFNINNLETMVYTKPKKLLLTYIDIPSISPFNEFISQIYDDIGIKTQIQATPARRGLLLLNAGIIDADVVRAKSIIKEFENVVVVEPSLSVINIVLLCRQALPCSREILYDPSKNIISTTGNTELLSEFDIQARITHNEALNHSLDLLRKKRINYILYPALENELASLKKEFHVIVLRQLAVNTVINKKHAALIPELSKAIKARLPELKRQLDKDNIEQPNLPKN</sequence>
<dbReference type="KEGG" id="pdj:D0907_12465"/>
<name>A0AAD0S192_9GAMM</name>
<accession>A0AAD0S192</accession>
<organism evidence="2 3">
    <name type="scientific">Pseudoalteromonas lipolytica</name>
    <dbReference type="NCBI Taxonomy" id="570156"/>
    <lineage>
        <taxon>Bacteria</taxon>
        <taxon>Pseudomonadati</taxon>
        <taxon>Pseudomonadota</taxon>
        <taxon>Gammaproteobacteria</taxon>
        <taxon>Alteromonadales</taxon>
        <taxon>Pseudoalteromonadaceae</taxon>
        <taxon>Pseudoalteromonas</taxon>
    </lineage>
</organism>
<feature type="signal peptide" evidence="1">
    <location>
        <begin position="1"/>
        <end position="23"/>
    </location>
</feature>
<dbReference type="AlphaFoldDB" id="A0AAD0S192"/>